<feature type="transmembrane region" description="Helical" evidence="5">
    <location>
        <begin position="12"/>
        <end position="32"/>
    </location>
</feature>
<reference evidence="7" key="1">
    <citation type="submission" date="2016-10" db="EMBL/GenBank/DDBJ databases">
        <title>Sequence of Gallionella enrichment culture.</title>
        <authorList>
            <person name="Poehlein A."/>
            <person name="Muehling M."/>
            <person name="Daniel R."/>
        </authorList>
    </citation>
    <scope>NUCLEOTIDE SEQUENCE</scope>
</reference>
<keyword evidence="3 5" id="KW-1133">Transmembrane helix</keyword>
<accession>A0A1J5RA46</accession>
<evidence type="ECO:0000313" key="7">
    <source>
        <dbReference type="EMBL" id="OIQ88988.1"/>
    </source>
</evidence>
<organism evidence="7">
    <name type="scientific">mine drainage metagenome</name>
    <dbReference type="NCBI Taxonomy" id="410659"/>
    <lineage>
        <taxon>unclassified sequences</taxon>
        <taxon>metagenomes</taxon>
        <taxon>ecological metagenomes</taxon>
    </lineage>
</organism>
<dbReference type="InterPro" id="IPR050307">
    <property type="entry name" value="Sterol_Desaturase_Related"/>
</dbReference>
<comment type="subcellular location">
    <subcellularLocation>
        <location evidence="1">Membrane</location>
    </subcellularLocation>
</comment>
<dbReference type="GO" id="GO:0008610">
    <property type="term" value="P:lipid biosynthetic process"/>
    <property type="evidence" value="ECO:0007669"/>
    <property type="project" value="InterPro"/>
</dbReference>
<dbReference type="AlphaFoldDB" id="A0A1J5RA46"/>
<dbReference type="InterPro" id="IPR006694">
    <property type="entry name" value="Fatty_acid_hydroxylase"/>
</dbReference>
<dbReference type="EMBL" id="MLJW01000349">
    <property type="protein sequence ID" value="OIQ88988.1"/>
    <property type="molecule type" value="Genomic_DNA"/>
</dbReference>
<feature type="transmembrane region" description="Helical" evidence="5">
    <location>
        <begin position="148"/>
        <end position="172"/>
    </location>
</feature>
<feature type="transmembrane region" description="Helical" evidence="5">
    <location>
        <begin position="87"/>
        <end position="107"/>
    </location>
</feature>
<feature type="transmembrane region" description="Helical" evidence="5">
    <location>
        <begin position="52"/>
        <end position="75"/>
    </location>
</feature>
<dbReference type="GO" id="GO:0005506">
    <property type="term" value="F:iron ion binding"/>
    <property type="evidence" value="ECO:0007669"/>
    <property type="project" value="InterPro"/>
</dbReference>
<evidence type="ECO:0000256" key="4">
    <source>
        <dbReference type="ARBA" id="ARBA00023136"/>
    </source>
</evidence>
<evidence type="ECO:0000256" key="3">
    <source>
        <dbReference type="ARBA" id="ARBA00022989"/>
    </source>
</evidence>
<proteinExistence type="predicted"/>
<dbReference type="GO" id="GO:0016491">
    <property type="term" value="F:oxidoreductase activity"/>
    <property type="evidence" value="ECO:0007669"/>
    <property type="project" value="InterPro"/>
</dbReference>
<feature type="domain" description="Fatty acid hydroxylase" evidence="6">
    <location>
        <begin position="95"/>
        <end position="231"/>
    </location>
</feature>
<evidence type="ECO:0000256" key="5">
    <source>
        <dbReference type="SAM" id="Phobius"/>
    </source>
</evidence>
<comment type="caution">
    <text evidence="7">The sequence shown here is derived from an EMBL/GenBank/DDBJ whole genome shotgun (WGS) entry which is preliminary data.</text>
</comment>
<dbReference type="PANTHER" id="PTHR11863">
    <property type="entry name" value="STEROL DESATURASE"/>
    <property type="match status" value="1"/>
</dbReference>
<name>A0A1J5RA46_9ZZZZ</name>
<evidence type="ECO:0000256" key="1">
    <source>
        <dbReference type="ARBA" id="ARBA00004370"/>
    </source>
</evidence>
<sequence length="287" mass="32864">MDISQSIAKYEVAIRLGCFFGIFGLMAIWEWVAPKRRLSVSKTIRWANNLGIVFVNSFILRLVFPAAGVGMAVFAEAGHWGLLHHYPLPYWVALVASVVLLDLVIYLQHVMVHAIPLLWRLHRVHHADLDFDVTTGARFHPLEILLSMLIKFATILLLGPPALAVVIFEVLLNATAMFNHGNVALPRGLDRALRWLVVTPDMHRVHHSVEDDETNSNFGFNLPWWDRLFGTYRDQPRAGHERMSIGIRDYRDMKWCAWLPGMLAMPFHGRIGAYAINRRQWENSDAR</sequence>
<dbReference type="GO" id="GO:0016020">
    <property type="term" value="C:membrane"/>
    <property type="evidence" value="ECO:0007669"/>
    <property type="project" value="UniProtKB-SubCell"/>
</dbReference>
<protein>
    <submittedName>
        <fullName evidence="7">Fatty acid hydroxylase superfamily protein</fullName>
    </submittedName>
</protein>
<gene>
    <name evidence="7" type="ORF">GALL_291110</name>
</gene>
<evidence type="ECO:0000256" key="2">
    <source>
        <dbReference type="ARBA" id="ARBA00022692"/>
    </source>
</evidence>
<keyword evidence="4 5" id="KW-0472">Membrane</keyword>
<dbReference type="Pfam" id="PF04116">
    <property type="entry name" value="FA_hydroxylase"/>
    <property type="match status" value="1"/>
</dbReference>
<keyword evidence="2 5" id="KW-0812">Transmembrane</keyword>
<evidence type="ECO:0000259" key="6">
    <source>
        <dbReference type="Pfam" id="PF04116"/>
    </source>
</evidence>